<dbReference type="Gene3D" id="2.40.420.20">
    <property type="match status" value="1"/>
</dbReference>
<accession>A0ABX5XJ97</accession>
<evidence type="ECO:0000256" key="2">
    <source>
        <dbReference type="SAM" id="MobiDB-lite"/>
    </source>
</evidence>
<dbReference type="InterPro" id="IPR051909">
    <property type="entry name" value="MFP_Cation_Efflux"/>
</dbReference>
<name>A0ABX5XJ97_9BACT</name>
<organism evidence="3 4">
    <name type="scientific">Stieleria magnilauensis</name>
    <dbReference type="NCBI Taxonomy" id="2527963"/>
    <lineage>
        <taxon>Bacteria</taxon>
        <taxon>Pseudomonadati</taxon>
        <taxon>Planctomycetota</taxon>
        <taxon>Planctomycetia</taxon>
        <taxon>Pirellulales</taxon>
        <taxon>Pirellulaceae</taxon>
        <taxon>Stieleria</taxon>
    </lineage>
</organism>
<feature type="compositionally biased region" description="Basic and acidic residues" evidence="2">
    <location>
        <begin position="50"/>
        <end position="65"/>
    </location>
</feature>
<dbReference type="Gene3D" id="2.40.50.100">
    <property type="match status" value="1"/>
</dbReference>
<evidence type="ECO:0000256" key="1">
    <source>
        <dbReference type="ARBA" id="ARBA00022448"/>
    </source>
</evidence>
<evidence type="ECO:0000313" key="4">
    <source>
        <dbReference type="Proteomes" id="UP000318081"/>
    </source>
</evidence>
<keyword evidence="4" id="KW-1185">Reference proteome</keyword>
<dbReference type="PANTHER" id="PTHR30097:SF4">
    <property type="entry name" value="SLR6042 PROTEIN"/>
    <property type="match status" value="1"/>
</dbReference>
<dbReference type="PANTHER" id="PTHR30097">
    <property type="entry name" value="CATION EFFLUX SYSTEM PROTEIN CUSB"/>
    <property type="match status" value="1"/>
</dbReference>
<dbReference type="Proteomes" id="UP000318081">
    <property type="component" value="Chromosome"/>
</dbReference>
<dbReference type="EMBL" id="CP036432">
    <property type="protein sequence ID" value="QDV82063.1"/>
    <property type="molecule type" value="Genomic_DNA"/>
</dbReference>
<sequence length="494" mass="54249">MPTPHPWLARLRGASITLVAVLVTIAVGIAVGTNPLSRFTGADPVTADTESDHDLHEDHDHDGHSQAESVALSKQARANMGLRTATVEVRRYTQYMEVPGVVTQWPGRTHIAVTSPLTGVLNSILVSRGELVKSGAPLFTLRLTHQDLVNTQETFLTKLGELDVEQREIDRLSSVASSGAIAGKTLLARQYERDKLMAGVRAARQAMLLHGLTEEQIMQIERSRVLIREITVYAPLIHEDDSLHHESLGHANDRLSESSTERYASMLQPPLPTEEHRHVEAEFLVTELLARRGESVSAGDELAQLSDFSQVLIEGQAFQRDGKALRKAADTGADVQAIIESSGEGPELIDGLKVVYIGTEVDRRSRALPFYVSLTNKVERTEQSGNKRYISWQYKPGQRLTVRLPVSQVENAIVVPKDAVAEEGAERYLFVENGDHFDRIPVSVIARDSINVAIHNDGQVWPGQVIAVSGAHQLQMAMKNRSGGAIDPHAGHNH</sequence>
<gene>
    <name evidence="3" type="ORF">TBK1r_09880</name>
</gene>
<dbReference type="RefSeq" id="WP_145207758.1">
    <property type="nucleotide sequence ID" value="NZ_CP036432.1"/>
</dbReference>
<dbReference type="Gene3D" id="1.10.287.470">
    <property type="entry name" value="Helix hairpin bin"/>
    <property type="match status" value="1"/>
</dbReference>
<keyword evidence="1" id="KW-0813">Transport</keyword>
<protein>
    <submittedName>
        <fullName evidence="3">HlyD family secretion protein</fullName>
    </submittedName>
</protein>
<feature type="region of interest" description="Disordered" evidence="2">
    <location>
        <begin position="42"/>
        <end position="70"/>
    </location>
</feature>
<reference evidence="3 4" key="1">
    <citation type="submission" date="2019-02" db="EMBL/GenBank/DDBJ databases">
        <title>Deep-cultivation of Planctomycetes and their phenomic and genomic characterization uncovers novel biology.</title>
        <authorList>
            <person name="Wiegand S."/>
            <person name="Jogler M."/>
            <person name="Boedeker C."/>
            <person name="Pinto D."/>
            <person name="Vollmers J."/>
            <person name="Rivas-Marin E."/>
            <person name="Kohn T."/>
            <person name="Peeters S.H."/>
            <person name="Heuer A."/>
            <person name="Rast P."/>
            <person name="Oberbeckmann S."/>
            <person name="Bunk B."/>
            <person name="Jeske O."/>
            <person name="Meyerdierks A."/>
            <person name="Storesund J.E."/>
            <person name="Kallscheuer N."/>
            <person name="Luecker S."/>
            <person name="Lage O.M."/>
            <person name="Pohl T."/>
            <person name="Merkel B.J."/>
            <person name="Hornburger P."/>
            <person name="Mueller R.-W."/>
            <person name="Bruemmer F."/>
            <person name="Labrenz M."/>
            <person name="Spormann A.M."/>
            <person name="Op den Camp H."/>
            <person name="Overmann J."/>
            <person name="Amann R."/>
            <person name="Jetten M.S.M."/>
            <person name="Mascher T."/>
            <person name="Medema M.H."/>
            <person name="Devos D.P."/>
            <person name="Kaster A.-K."/>
            <person name="Ovreas L."/>
            <person name="Rohde M."/>
            <person name="Galperin M.Y."/>
            <person name="Jogler C."/>
        </authorList>
    </citation>
    <scope>NUCLEOTIDE SEQUENCE [LARGE SCALE GENOMIC DNA]</scope>
    <source>
        <strain evidence="3 4">TBK1r</strain>
    </source>
</reference>
<proteinExistence type="predicted"/>
<evidence type="ECO:0000313" key="3">
    <source>
        <dbReference type="EMBL" id="QDV82063.1"/>
    </source>
</evidence>